<feature type="coiled-coil region" evidence="1">
    <location>
        <begin position="31"/>
        <end position="129"/>
    </location>
</feature>
<reference evidence="2 3" key="1">
    <citation type="submission" date="2015-04" db="EMBL/GenBank/DDBJ databases">
        <authorList>
            <consortium name="Pathogen Informatics"/>
        </authorList>
    </citation>
    <scope>NUCLEOTIDE SEQUENCE [LARGE SCALE GENOMIC DNA]</scope>
    <source>
        <strain evidence="2 3">SGS1</strain>
    </source>
</reference>
<accession>A0A1J1H9Z7</accession>
<dbReference type="VEuPathDB" id="PlasmoDB:PRELSG_0935300"/>
<evidence type="ECO:0000256" key="1">
    <source>
        <dbReference type="SAM" id="Coils"/>
    </source>
</evidence>
<evidence type="ECO:0000313" key="2">
    <source>
        <dbReference type="EMBL" id="CRH00249.1"/>
    </source>
</evidence>
<dbReference type="OMA" id="NEMVREH"/>
<protein>
    <submittedName>
        <fullName evidence="2">Uncharacterized protein</fullName>
    </submittedName>
</protein>
<keyword evidence="1" id="KW-0175">Coiled coil</keyword>
<dbReference type="AlphaFoldDB" id="A0A1J1H9Z7"/>
<keyword evidence="3" id="KW-1185">Reference proteome</keyword>
<dbReference type="GeneID" id="39736365"/>
<evidence type="ECO:0000313" key="3">
    <source>
        <dbReference type="Proteomes" id="UP000220158"/>
    </source>
</evidence>
<dbReference type="EMBL" id="LN835304">
    <property type="protein sequence ID" value="CRH00249.1"/>
    <property type="molecule type" value="Genomic_DNA"/>
</dbReference>
<dbReference type="Proteomes" id="UP000220158">
    <property type="component" value="Chromosome 9"/>
</dbReference>
<gene>
    <name evidence="2" type="ORF">PRELSG_0935300</name>
</gene>
<dbReference type="KEGG" id="prel:PRELSG_0935300"/>
<dbReference type="RefSeq" id="XP_028533253.1">
    <property type="nucleotide sequence ID" value="XM_028676800.1"/>
</dbReference>
<proteinExistence type="predicted"/>
<organism evidence="2 3">
    <name type="scientific">Plasmodium relictum</name>
    <dbReference type="NCBI Taxonomy" id="85471"/>
    <lineage>
        <taxon>Eukaryota</taxon>
        <taxon>Sar</taxon>
        <taxon>Alveolata</taxon>
        <taxon>Apicomplexa</taxon>
        <taxon>Aconoidasida</taxon>
        <taxon>Haemosporida</taxon>
        <taxon>Plasmodiidae</taxon>
        <taxon>Plasmodium</taxon>
        <taxon>Plasmodium (Haemamoeba)</taxon>
    </lineage>
</organism>
<name>A0A1J1H9Z7_PLARL</name>
<sequence>MRKNKETFDRKIKIEKKCILDILKENDCETIEELKNLVTFLNNENKRLHSMNIESLKKINILSVRVKNLEKLTKNYNEQFNQNKISYIKKYKKKLNDLKNQISILTNYIKDKENEYNRLIEEQEKYFKNFFINLNKNINLIISHDKDKNCSTTYGSSSNSSSLKIKNNEETYLDSKIKNNIFSSSSISNASYFDNKDIEEKNSQILKKKNKDETINEKLNNKKQNYLESDISDNLNKIKLQKKLSDNLNHSSTRKDINKNKEDMYKNVEKIKSLSESIKNIDNELLHFKNRDLSKEKNCSIYSKYITKLDDSLNNSSCLEFEKKKNIKIEENEQNPNLAENKISEEKLLEDTTLSKTVEGSKIEAHKKLNKIIDYNIDIKNRLNNLLEDMYIDGNKKKDNLTSNDSNKNIFNNFCKTMNSNNNLIDILNNKLNITCLEEINNNKPKYVKFNTIHREIMNPRQKFFSQSKSSIDHIICL</sequence>
<dbReference type="OrthoDB" id="392554at2759"/>